<feature type="region of interest" description="Disordered" evidence="1">
    <location>
        <begin position="61"/>
        <end position="85"/>
    </location>
</feature>
<dbReference type="GO" id="GO:0005655">
    <property type="term" value="C:nucleolar ribonuclease P complex"/>
    <property type="evidence" value="ECO:0007669"/>
    <property type="project" value="InterPro"/>
</dbReference>
<evidence type="ECO:0000313" key="4">
    <source>
        <dbReference type="RefSeq" id="XP_027205298.1"/>
    </source>
</evidence>
<protein>
    <submittedName>
        <fullName evidence="4">Uncharacterized protein LOC113798911</fullName>
    </submittedName>
</protein>
<sequence length="535" mass="63122">MDIPEEISIYNFIQSHIVEINSLKKQCRTKQCKNVLQRVPRHIRRRAASNNPKRLPKKLQKFLQQPSKSSNKTLQIKKSSSKIRRIRKRKIRKRNKDSRRTILHMWFTKRFKMEFLWNIFIPWKNNMKNQRILYRGSKKGSVCYYMAFLKTFLLHSSDNNNDNIYRKLSDFISPEGLERLKTISNHHSMNINLYEYQKYPYNLIGPCDVVKIKQNDKLYLAFTGHLLVFDSIIKQFLERNISLSFEQKDCSCIRLHGSHSSERLSKKLGKKLPTTFEQNQWQCWDQSINQSSDFSIFFNNLEKEIIAIRQYHFGHHQIETIEILIPNQFLKKIWNKINANMSHLVGGLRDLEVMTIDTETLLYPKIGYKDCMVNRQEKSNIFDFENKYIIRNHDILTSLNTNHSFDKITNKIIDPENCLIQVMVDYLKGTPKTDDIILVPKSSDYLSKLMVDGHLKSENLTNIDVNNDDDHEPIGLIEFGCFSMRMAHSRAIGIISLQSLEKLFLINQKNPTQLYTLVKTKFNHLKIVKISLIIC</sequence>
<evidence type="ECO:0000313" key="3">
    <source>
        <dbReference type="Proteomes" id="UP000515146"/>
    </source>
</evidence>
<evidence type="ECO:0000259" key="2">
    <source>
        <dbReference type="Pfam" id="PF06978"/>
    </source>
</evidence>
<dbReference type="CTD" id="10940"/>
<dbReference type="PANTHER" id="PTHR22731">
    <property type="entry name" value="RIBONUCLEASES P/MRP PROTEIN SUBUNIT POP1"/>
    <property type="match status" value="1"/>
</dbReference>
<dbReference type="Pfam" id="PF06978">
    <property type="entry name" value="POP1_N"/>
    <property type="match status" value="1"/>
</dbReference>
<dbReference type="RefSeq" id="XP_027205298.1">
    <property type="nucleotide sequence ID" value="XM_027349497.1"/>
</dbReference>
<keyword evidence="3" id="KW-1185">Reference proteome</keyword>
<proteinExistence type="predicted"/>
<dbReference type="InterPro" id="IPR009723">
    <property type="entry name" value="Pop1_N"/>
</dbReference>
<accession>A0A6P6YIC7</accession>
<dbReference type="PANTHER" id="PTHR22731:SF3">
    <property type="entry name" value="RIBONUCLEASES P_MRP PROTEIN SUBUNIT POP1"/>
    <property type="match status" value="1"/>
</dbReference>
<dbReference type="KEGG" id="dpte:113798911"/>
<dbReference type="GO" id="GO:0000172">
    <property type="term" value="C:ribonuclease MRP complex"/>
    <property type="evidence" value="ECO:0007669"/>
    <property type="project" value="InterPro"/>
</dbReference>
<dbReference type="AlphaFoldDB" id="A0A6P6YIC7"/>
<evidence type="ECO:0000256" key="1">
    <source>
        <dbReference type="SAM" id="MobiDB-lite"/>
    </source>
</evidence>
<gene>
    <name evidence="4" type="primary">LOC113798911</name>
</gene>
<feature type="domain" description="Pop1 N-terminal" evidence="2">
    <location>
        <begin position="12"/>
        <end position="96"/>
    </location>
</feature>
<dbReference type="Proteomes" id="UP000515146">
    <property type="component" value="Unplaced"/>
</dbReference>
<feature type="compositionally biased region" description="Polar residues" evidence="1">
    <location>
        <begin position="62"/>
        <end position="74"/>
    </location>
</feature>
<dbReference type="OMA" id="FTKRFKM"/>
<dbReference type="InParanoid" id="A0A6P6YIC7"/>
<name>A0A6P6YIC7_DERPT</name>
<dbReference type="InterPro" id="IPR039182">
    <property type="entry name" value="Pop1"/>
</dbReference>
<organism evidence="3 4">
    <name type="scientific">Dermatophagoides pteronyssinus</name>
    <name type="common">European house dust mite</name>
    <dbReference type="NCBI Taxonomy" id="6956"/>
    <lineage>
        <taxon>Eukaryota</taxon>
        <taxon>Metazoa</taxon>
        <taxon>Ecdysozoa</taxon>
        <taxon>Arthropoda</taxon>
        <taxon>Chelicerata</taxon>
        <taxon>Arachnida</taxon>
        <taxon>Acari</taxon>
        <taxon>Acariformes</taxon>
        <taxon>Sarcoptiformes</taxon>
        <taxon>Astigmata</taxon>
        <taxon>Psoroptidia</taxon>
        <taxon>Analgoidea</taxon>
        <taxon>Pyroglyphidae</taxon>
        <taxon>Dermatophagoidinae</taxon>
        <taxon>Dermatophagoides</taxon>
    </lineage>
</organism>
<reference evidence="4" key="1">
    <citation type="submission" date="2025-08" db="UniProtKB">
        <authorList>
            <consortium name="RefSeq"/>
        </authorList>
    </citation>
    <scope>IDENTIFICATION</scope>
    <source>
        <strain evidence="4">Airmid</strain>
    </source>
</reference>
<dbReference type="OrthoDB" id="442863at2759"/>
<dbReference type="GO" id="GO:0001682">
    <property type="term" value="P:tRNA 5'-leader removal"/>
    <property type="evidence" value="ECO:0007669"/>
    <property type="project" value="InterPro"/>
</dbReference>